<dbReference type="EMBL" id="CAXHTB010000015">
    <property type="protein sequence ID" value="CAL0321342.1"/>
    <property type="molecule type" value="Genomic_DNA"/>
</dbReference>
<gene>
    <name evidence="1" type="ORF">LLUT_LOCUS22402</name>
</gene>
<dbReference type="Proteomes" id="UP001497480">
    <property type="component" value="Unassembled WGS sequence"/>
</dbReference>
<name>A0AAV1XK30_LUPLU</name>
<reference evidence="1 2" key="1">
    <citation type="submission" date="2024-03" db="EMBL/GenBank/DDBJ databases">
        <authorList>
            <person name="Martinez-Hernandez J."/>
        </authorList>
    </citation>
    <scope>NUCLEOTIDE SEQUENCE [LARGE SCALE GENOMIC DNA]</scope>
</reference>
<keyword evidence="2" id="KW-1185">Reference proteome</keyword>
<protein>
    <submittedName>
        <fullName evidence="1">Uncharacterized protein</fullName>
    </submittedName>
</protein>
<dbReference type="AlphaFoldDB" id="A0AAV1XK30"/>
<comment type="caution">
    <text evidence="1">The sequence shown here is derived from an EMBL/GenBank/DDBJ whole genome shotgun (WGS) entry which is preliminary data.</text>
</comment>
<accession>A0AAV1XK30</accession>
<proteinExistence type="predicted"/>
<organism evidence="1 2">
    <name type="scientific">Lupinus luteus</name>
    <name type="common">European yellow lupine</name>
    <dbReference type="NCBI Taxonomy" id="3873"/>
    <lineage>
        <taxon>Eukaryota</taxon>
        <taxon>Viridiplantae</taxon>
        <taxon>Streptophyta</taxon>
        <taxon>Embryophyta</taxon>
        <taxon>Tracheophyta</taxon>
        <taxon>Spermatophyta</taxon>
        <taxon>Magnoliopsida</taxon>
        <taxon>eudicotyledons</taxon>
        <taxon>Gunneridae</taxon>
        <taxon>Pentapetalae</taxon>
        <taxon>rosids</taxon>
        <taxon>fabids</taxon>
        <taxon>Fabales</taxon>
        <taxon>Fabaceae</taxon>
        <taxon>Papilionoideae</taxon>
        <taxon>50 kb inversion clade</taxon>
        <taxon>genistoids sensu lato</taxon>
        <taxon>core genistoids</taxon>
        <taxon>Genisteae</taxon>
        <taxon>Lupinus</taxon>
    </lineage>
</organism>
<evidence type="ECO:0000313" key="2">
    <source>
        <dbReference type="Proteomes" id="UP001497480"/>
    </source>
</evidence>
<evidence type="ECO:0000313" key="1">
    <source>
        <dbReference type="EMBL" id="CAL0321342.1"/>
    </source>
</evidence>
<sequence length="104" mass="11691">MAKPSMSLPSSRSRWKQYEASTKMNHQLHSPSSSFLHFDFSLVSSFLFLPRFFIYFSKSSKLFASNPISIAEIHLQSLKSASFIEIPSNPASFVQIAPNPTSFA</sequence>